<sequence>MSTHKKDDRPDCPACGDPLADTCAELLRAGQYHNHDCGSTFSVRKNGSGVYTVTYEGGHS</sequence>
<dbReference type="EMBL" id="PP179332">
    <property type="protein sequence ID" value="XAI71077.1"/>
    <property type="molecule type" value="Genomic_DNA"/>
</dbReference>
<gene>
    <name evidence="1" type="ORF">Cygsa01_00031</name>
</gene>
<organism evidence="1">
    <name type="scientific">Pseudomonas phage Cygsa01</name>
    <dbReference type="NCBI Taxonomy" id="3138529"/>
    <lineage>
        <taxon>Viruses</taxon>
    </lineage>
</organism>
<evidence type="ECO:0000313" key="1">
    <source>
        <dbReference type="EMBL" id="XAI71077.1"/>
    </source>
</evidence>
<reference evidence="1" key="1">
    <citation type="journal article" date="2024" name="J. Gen. Virol.">
        <title>Novel phages of Pseudomonas syringae unveil numerous potential auxiliary metabolic genes.</title>
        <authorList>
            <person name="Feltin C."/>
            <person name="Garneau J.R."/>
            <person name="Morris C.E."/>
            <person name="Berard A."/>
            <person name="Torres-Barcelo C."/>
        </authorList>
    </citation>
    <scope>NUCLEOTIDE SEQUENCE</scope>
</reference>
<name>A0AAU6W3D9_9VIRU</name>
<accession>A0AAU6W3D9</accession>
<protein>
    <submittedName>
        <fullName evidence="1">Uncharacterized protein</fullName>
    </submittedName>
</protein>
<proteinExistence type="predicted"/>